<sequence>MNVDIEKVILENASRNAMYIAPMIQKEILNIFANKVRKKIREEVGEDGKFCILIDEALDKSKKEQMAIILRFIGHDGFIRERFFDIIVNFVSASTKRHSKLKFTRKVEIQELLDAGKLETDKYYLVDAGYTNGLGFLAPYRGTRYHLSEWSGNNRPENYKELFNIRHSIAKNVVERGLGLLKKRWSILYTPSFFNIKTQVRIINACFVLHNFIRTEQANDPVLEVQDLEFLASVDHDISNHSTLEGNNAHDRIASVQVNDQWTNFQATLAIEMFHNYQV</sequence>
<evidence type="ECO:0000313" key="6">
    <source>
        <dbReference type="Proteomes" id="UP001054821"/>
    </source>
</evidence>
<dbReference type="Pfam" id="PF13359">
    <property type="entry name" value="DDE_Tnp_4"/>
    <property type="match status" value="1"/>
</dbReference>
<dbReference type="EMBL" id="JAJFAZ020000008">
    <property type="protein sequence ID" value="KAI5313648.1"/>
    <property type="molecule type" value="Genomic_DNA"/>
</dbReference>
<name>A0AAD4UWM1_PRUDU</name>
<protein>
    <recommendedName>
        <fullName evidence="7">DDE Tnp4 domain-containing protein</fullName>
    </recommendedName>
</protein>
<dbReference type="PANTHER" id="PTHR45749">
    <property type="match status" value="1"/>
</dbReference>
<keyword evidence="6" id="KW-1185">Reference proteome</keyword>
<comment type="caution">
    <text evidence="5">The sequence shown here is derived from an EMBL/GenBank/DDBJ whole genome shotgun (WGS) entry which is preliminary data.</text>
</comment>
<gene>
    <name evidence="5" type="ORF">L3X38_042824</name>
</gene>
<evidence type="ECO:0000259" key="4">
    <source>
        <dbReference type="Pfam" id="PF14291"/>
    </source>
</evidence>
<evidence type="ECO:0000313" key="5">
    <source>
        <dbReference type="EMBL" id="KAI5313648.1"/>
    </source>
</evidence>
<reference evidence="5 6" key="1">
    <citation type="journal article" date="2022" name="G3 (Bethesda)">
        <title>Whole-genome sequence and methylome profiling of the almond [Prunus dulcis (Mill.) D.A. Webb] cultivar 'Nonpareil'.</title>
        <authorList>
            <person name="D'Amico-Willman K.M."/>
            <person name="Ouma W.Z."/>
            <person name="Meulia T."/>
            <person name="Sideli G.M."/>
            <person name="Gradziel T.M."/>
            <person name="Fresnedo-Ramirez J."/>
        </authorList>
    </citation>
    <scope>NUCLEOTIDE SEQUENCE [LARGE SCALE GENOMIC DNA]</scope>
    <source>
        <strain evidence="5">Clone GOH B32 T37-40</strain>
    </source>
</reference>
<feature type="domain" description="DUF4371" evidence="4">
    <location>
        <begin position="5"/>
        <end position="91"/>
    </location>
</feature>
<dbReference type="AlphaFoldDB" id="A0AAD4UWM1"/>
<proteinExistence type="predicted"/>
<dbReference type="InterPro" id="IPR027806">
    <property type="entry name" value="HARBI1_dom"/>
</dbReference>
<keyword evidence="2" id="KW-0479">Metal-binding</keyword>
<feature type="domain" description="DDE Tnp4" evidence="3">
    <location>
        <begin position="104"/>
        <end position="211"/>
    </location>
</feature>
<evidence type="ECO:0008006" key="7">
    <source>
        <dbReference type="Google" id="ProtNLM"/>
    </source>
</evidence>
<dbReference type="Proteomes" id="UP001054821">
    <property type="component" value="Chromosome 8"/>
</dbReference>
<dbReference type="Pfam" id="PF14291">
    <property type="entry name" value="DUF4371"/>
    <property type="match status" value="1"/>
</dbReference>
<dbReference type="GO" id="GO:0046872">
    <property type="term" value="F:metal ion binding"/>
    <property type="evidence" value="ECO:0007669"/>
    <property type="project" value="UniProtKB-KW"/>
</dbReference>
<accession>A0AAD4UWM1</accession>
<organism evidence="5 6">
    <name type="scientific">Prunus dulcis</name>
    <name type="common">Almond</name>
    <name type="synonym">Amygdalus dulcis</name>
    <dbReference type="NCBI Taxonomy" id="3755"/>
    <lineage>
        <taxon>Eukaryota</taxon>
        <taxon>Viridiplantae</taxon>
        <taxon>Streptophyta</taxon>
        <taxon>Embryophyta</taxon>
        <taxon>Tracheophyta</taxon>
        <taxon>Spermatophyta</taxon>
        <taxon>Magnoliopsida</taxon>
        <taxon>eudicotyledons</taxon>
        <taxon>Gunneridae</taxon>
        <taxon>Pentapetalae</taxon>
        <taxon>rosids</taxon>
        <taxon>fabids</taxon>
        <taxon>Rosales</taxon>
        <taxon>Rosaceae</taxon>
        <taxon>Amygdaloideae</taxon>
        <taxon>Amygdaleae</taxon>
        <taxon>Prunus</taxon>
    </lineage>
</organism>
<evidence type="ECO:0000256" key="1">
    <source>
        <dbReference type="ARBA" id="ARBA00001968"/>
    </source>
</evidence>
<dbReference type="InterPro" id="IPR025398">
    <property type="entry name" value="DUF4371"/>
</dbReference>
<evidence type="ECO:0000259" key="3">
    <source>
        <dbReference type="Pfam" id="PF13359"/>
    </source>
</evidence>
<comment type="cofactor">
    <cofactor evidence="1">
        <name>a divalent metal cation</name>
        <dbReference type="ChEBI" id="CHEBI:60240"/>
    </cofactor>
</comment>
<dbReference type="PANTHER" id="PTHR45749:SF26">
    <property type="entry name" value="ZINC FINGER MYM-TYPE PROTEIN 1-LIKE"/>
    <property type="match status" value="1"/>
</dbReference>
<evidence type="ECO:0000256" key="2">
    <source>
        <dbReference type="ARBA" id="ARBA00022723"/>
    </source>
</evidence>